<dbReference type="SUPFAM" id="SSF53474">
    <property type="entry name" value="alpha/beta-Hydrolases"/>
    <property type="match status" value="1"/>
</dbReference>
<evidence type="ECO:0000256" key="2">
    <source>
        <dbReference type="ARBA" id="ARBA00022801"/>
    </source>
</evidence>
<feature type="domain" description="Peptidase S33 tripeptidyl aminopeptidase-like C-terminal" evidence="4">
    <location>
        <begin position="387"/>
        <end position="485"/>
    </location>
</feature>
<gene>
    <name evidence="5" type="ORF">JX265_005798</name>
</gene>
<feature type="signal peptide" evidence="3">
    <location>
        <begin position="1"/>
        <end position="22"/>
    </location>
</feature>
<dbReference type="Proteomes" id="UP000829685">
    <property type="component" value="Unassembled WGS sequence"/>
</dbReference>
<evidence type="ECO:0000259" key="4">
    <source>
        <dbReference type="Pfam" id="PF08386"/>
    </source>
</evidence>
<keyword evidence="2" id="KW-0378">Hydrolase</keyword>
<evidence type="ECO:0000256" key="3">
    <source>
        <dbReference type="SAM" id="SignalP"/>
    </source>
</evidence>
<reference evidence="5" key="1">
    <citation type="submission" date="2021-03" db="EMBL/GenBank/DDBJ databases">
        <title>Revisited historic fungal species revealed as producer of novel bioactive compounds through whole genome sequencing and comparative genomics.</title>
        <authorList>
            <person name="Vignolle G.A."/>
            <person name="Hochenegger N."/>
            <person name="Mach R.L."/>
            <person name="Mach-Aigner A.R."/>
            <person name="Javad Rahimi M."/>
            <person name="Salim K.A."/>
            <person name="Chan C.M."/>
            <person name="Lim L.B.L."/>
            <person name="Cai F."/>
            <person name="Druzhinina I.S."/>
            <person name="U'Ren J.M."/>
            <person name="Derntl C."/>
        </authorList>
    </citation>
    <scope>NUCLEOTIDE SEQUENCE</scope>
    <source>
        <strain evidence="5">TUCIM 5799</strain>
    </source>
</reference>
<sequence>MGFSKPLATLLVALASLATANSTNCILWNSCNITGPIGSVPGECGKMLVPLDYTNPNSTQRLEIEILRIPATKQPKKGSIFLNFGGPGASGIEDFATFIEEIKAATGGYHDLVNVIPRGTNNTMPFSCYTSQASRYVGEKPLATNASDVALAEVWAQSSIFVSACETLQNDTGRLIGTAFTARDTMQVVEALEEDKMLRYWGFSYGTLLGATLVAMFPDKIDKIVLDGVVNPFEYYQNTESERMASVDDVIRGFASGCVAAPTACPLAQNMTSTQLEESLYISLEQLKQSPIPLPDIATLGGGTLIDYSTFKSYIVSMLDFPQLWPEMAQTLAGLSSPASNPPPARTADAEALWGIKCSDVLTHAGSAIELLPVIQARRSLSRFEGDATDNLLFRCAQWKMPAKERYSGDWNVKTKNPILIVNNRYDPVTPLVSAKNVSDTFQGSVLLEQVSYGHDSMQQGSLCTAKAIRAYFTNGELPKNGTVCDDLKVKLFSGKTGWDEVIQELNADPVNLG</sequence>
<evidence type="ECO:0000313" key="5">
    <source>
        <dbReference type="EMBL" id="KAI1871812.1"/>
    </source>
</evidence>
<comment type="similarity">
    <text evidence="1">Belongs to the peptidase S33 family.</text>
</comment>
<proteinExistence type="inferred from homology"/>
<dbReference type="Gene3D" id="3.40.50.1820">
    <property type="entry name" value="alpha/beta hydrolase"/>
    <property type="match status" value="1"/>
</dbReference>
<dbReference type="AlphaFoldDB" id="A0A9Q0AMJ7"/>
<dbReference type="EMBL" id="JAFIMR010000012">
    <property type="protein sequence ID" value="KAI1871812.1"/>
    <property type="molecule type" value="Genomic_DNA"/>
</dbReference>
<dbReference type="PANTHER" id="PTHR43248">
    <property type="entry name" value="2-SUCCINYL-6-HYDROXY-2,4-CYCLOHEXADIENE-1-CARBOXYLATE SYNTHASE"/>
    <property type="match status" value="1"/>
</dbReference>
<dbReference type="InterPro" id="IPR029058">
    <property type="entry name" value="AB_hydrolase_fold"/>
</dbReference>
<protein>
    <recommendedName>
        <fullName evidence="4">Peptidase S33 tripeptidyl aminopeptidase-like C-terminal domain-containing protein</fullName>
    </recommendedName>
</protein>
<dbReference type="GO" id="GO:0016787">
    <property type="term" value="F:hydrolase activity"/>
    <property type="evidence" value="ECO:0007669"/>
    <property type="project" value="UniProtKB-KW"/>
</dbReference>
<dbReference type="Pfam" id="PF08386">
    <property type="entry name" value="Abhydrolase_4"/>
    <property type="match status" value="1"/>
</dbReference>
<dbReference type="InterPro" id="IPR013595">
    <property type="entry name" value="Pept_S33_TAP-like_C"/>
</dbReference>
<keyword evidence="3" id="KW-0732">Signal</keyword>
<feature type="chain" id="PRO_5040286428" description="Peptidase S33 tripeptidyl aminopeptidase-like C-terminal domain-containing protein" evidence="3">
    <location>
        <begin position="23"/>
        <end position="514"/>
    </location>
</feature>
<comment type="caution">
    <text evidence="5">The sequence shown here is derived from an EMBL/GenBank/DDBJ whole genome shotgun (WGS) entry which is preliminary data.</text>
</comment>
<dbReference type="InterPro" id="IPR051601">
    <property type="entry name" value="Serine_prot/Carboxylest_S33"/>
</dbReference>
<accession>A0A9Q0AMJ7</accession>
<evidence type="ECO:0000256" key="1">
    <source>
        <dbReference type="ARBA" id="ARBA00010088"/>
    </source>
</evidence>
<name>A0A9Q0AMJ7_9PEZI</name>
<organism evidence="5 6">
    <name type="scientific">Neoarthrinium moseri</name>
    <dbReference type="NCBI Taxonomy" id="1658444"/>
    <lineage>
        <taxon>Eukaryota</taxon>
        <taxon>Fungi</taxon>
        <taxon>Dikarya</taxon>
        <taxon>Ascomycota</taxon>
        <taxon>Pezizomycotina</taxon>
        <taxon>Sordariomycetes</taxon>
        <taxon>Xylariomycetidae</taxon>
        <taxon>Amphisphaeriales</taxon>
        <taxon>Apiosporaceae</taxon>
        <taxon>Neoarthrinium</taxon>
    </lineage>
</organism>
<keyword evidence="6" id="KW-1185">Reference proteome</keyword>
<dbReference type="PANTHER" id="PTHR43248:SF25">
    <property type="entry name" value="AB HYDROLASE-1 DOMAIN-CONTAINING PROTEIN-RELATED"/>
    <property type="match status" value="1"/>
</dbReference>
<evidence type="ECO:0000313" key="6">
    <source>
        <dbReference type="Proteomes" id="UP000829685"/>
    </source>
</evidence>